<evidence type="ECO:0000313" key="3">
    <source>
        <dbReference type="Proteomes" id="UP000235739"/>
    </source>
</evidence>
<dbReference type="Proteomes" id="UP000235739">
    <property type="component" value="Unassembled WGS sequence"/>
</dbReference>
<dbReference type="PANTHER" id="PTHR30137">
    <property type="entry name" value="LUCIFERASE-LIKE MONOOXYGENASE"/>
    <property type="match status" value="1"/>
</dbReference>
<name>A0A2N7RXV8_9MICC</name>
<accession>A0A2N7RXV8</accession>
<dbReference type="Pfam" id="PF00296">
    <property type="entry name" value="Bac_luciferase"/>
    <property type="match status" value="2"/>
</dbReference>
<comment type="caution">
    <text evidence="2">The sequence shown here is derived from an EMBL/GenBank/DDBJ whole genome shotgun (WGS) entry which is preliminary data.</text>
</comment>
<dbReference type="AlphaFoldDB" id="A0A2N7RXV8"/>
<dbReference type="InterPro" id="IPR050766">
    <property type="entry name" value="Bact_Lucif_Oxidored"/>
</dbReference>
<dbReference type="EMBL" id="PNQX01000004">
    <property type="protein sequence ID" value="PMQ18717.1"/>
    <property type="molecule type" value="Genomic_DNA"/>
</dbReference>
<protein>
    <submittedName>
        <fullName evidence="2">LLM class flavin-dependent oxidoreductase</fullName>
    </submittedName>
</protein>
<feature type="domain" description="Luciferase-like" evidence="1">
    <location>
        <begin position="125"/>
        <end position="274"/>
    </location>
</feature>
<dbReference type="Gene3D" id="3.20.20.30">
    <property type="entry name" value="Luciferase-like domain"/>
    <property type="match status" value="1"/>
</dbReference>
<dbReference type="OMA" id="WRFCYAG"/>
<organism evidence="2 3">
    <name type="scientific">Glutamicibacter arilaitensis</name>
    <dbReference type="NCBI Taxonomy" id="256701"/>
    <lineage>
        <taxon>Bacteria</taxon>
        <taxon>Bacillati</taxon>
        <taxon>Actinomycetota</taxon>
        <taxon>Actinomycetes</taxon>
        <taxon>Micrococcales</taxon>
        <taxon>Micrococcaceae</taxon>
        <taxon>Glutamicibacter</taxon>
    </lineage>
</organism>
<sequence length="305" mass="32890">MRLSILDQVPLTEHAPTVPEALSSGLQLAQEAEHLGYHRIWFAEHHHSKSFASAAPEMMTALALERTKRIRIGTGAILLPYYQAQKVAESMGLLVAVHPDRVDIGVGRAALSDPHYAQKIAALVHDLDAVHEPSDTEPAGRLWVLGAGGSTAPLPGTLGAGYVHGHFLRPTGGEPATRAYREAVANAGHRAHTVLAVRFATADTEDKAQALADALLLWRVRKDLGNDGPVPSVATAASYRWSDQERARAAERRQALIVGTPDSVRDQLLALAEAHGADELMLNTLVCDPADRLESYRLLAQSFSK</sequence>
<evidence type="ECO:0000259" key="1">
    <source>
        <dbReference type="Pfam" id="PF00296"/>
    </source>
</evidence>
<dbReference type="GeneID" id="303186755"/>
<dbReference type="RefSeq" id="WP_013350511.1">
    <property type="nucleotide sequence ID" value="NZ_JBQDJG010000065.1"/>
</dbReference>
<reference evidence="2 3" key="1">
    <citation type="journal article" date="2017" name="Elife">
        <title>Extensive horizontal gene transfer in cheese-associated bacteria.</title>
        <authorList>
            <person name="Bonham K.S."/>
            <person name="Wolfe B.E."/>
            <person name="Dutton R.J."/>
        </authorList>
    </citation>
    <scope>NUCLEOTIDE SEQUENCE [LARGE SCALE GENOMIC DNA]</scope>
    <source>
        <strain evidence="2 3">JB182</strain>
    </source>
</reference>
<dbReference type="InterPro" id="IPR036661">
    <property type="entry name" value="Luciferase-like_sf"/>
</dbReference>
<dbReference type="PANTHER" id="PTHR30137:SF6">
    <property type="entry name" value="LUCIFERASE-LIKE MONOOXYGENASE"/>
    <property type="match status" value="1"/>
</dbReference>
<feature type="domain" description="Luciferase-like" evidence="1">
    <location>
        <begin position="13"/>
        <end position="109"/>
    </location>
</feature>
<evidence type="ECO:0000313" key="2">
    <source>
        <dbReference type="EMBL" id="PMQ18717.1"/>
    </source>
</evidence>
<gene>
    <name evidence="2" type="ORF">CIK84_18200</name>
</gene>
<dbReference type="InterPro" id="IPR011251">
    <property type="entry name" value="Luciferase-like_dom"/>
</dbReference>
<dbReference type="GO" id="GO:0005829">
    <property type="term" value="C:cytosol"/>
    <property type="evidence" value="ECO:0007669"/>
    <property type="project" value="TreeGrafter"/>
</dbReference>
<proteinExistence type="predicted"/>
<dbReference type="SUPFAM" id="SSF51679">
    <property type="entry name" value="Bacterial luciferase-like"/>
    <property type="match status" value="1"/>
</dbReference>
<dbReference type="GO" id="GO:0016705">
    <property type="term" value="F:oxidoreductase activity, acting on paired donors, with incorporation or reduction of molecular oxygen"/>
    <property type="evidence" value="ECO:0007669"/>
    <property type="project" value="InterPro"/>
</dbReference>